<dbReference type="Proteomes" id="UP001163823">
    <property type="component" value="Chromosome 8"/>
</dbReference>
<proteinExistence type="predicted"/>
<name>A0AAD7PM24_QUISA</name>
<protein>
    <submittedName>
        <fullName evidence="1">Uncharacterized protein</fullName>
    </submittedName>
</protein>
<accession>A0AAD7PM24</accession>
<comment type="caution">
    <text evidence="1">The sequence shown here is derived from an EMBL/GenBank/DDBJ whole genome shotgun (WGS) entry which is preliminary data.</text>
</comment>
<sequence>MPKQLCGWCYIDHLVVVVVIITLDFDTEIVKKSSRKPVKFILGEDKQFGKARNIYSSRPAAEGSFST</sequence>
<gene>
    <name evidence="1" type="ORF">O6P43_021018</name>
</gene>
<dbReference type="KEGG" id="qsa:O6P43_021018"/>
<dbReference type="AlphaFoldDB" id="A0AAD7PM24"/>
<evidence type="ECO:0000313" key="2">
    <source>
        <dbReference type="Proteomes" id="UP001163823"/>
    </source>
</evidence>
<reference evidence="1" key="1">
    <citation type="journal article" date="2023" name="Science">
        <title>Elucidation of the pathway for biosynthesis of saponin adjuvants from the soapbark tree.</title>
        <authorList>
            <person name="Reed J."/>
            <person name="Orme A."/>
            <person name="El-Demerdash A."/>
            <person name="Owen C."/>
            <person name="Martin L.B.B."/>
            <person name="Misra R.C."/>
            <person name="Kikuchi S."/>
            <person name="Rejzek M."/>
            <person name="Martin A.C."/>
            <person name="Harkess A."/>
            <person name="Leebens-Mack J."/>
            <person name="Louveau T."/>
            <person name="Stephenson M.J."/>
            <person name="Osbourn A."/>
        </authorList>
    </citation>
    <scope>NUCLEOTIDE SEQUENCE</scope>
    <source>
        <strain evidence="1">S10</strain>
    </source>
</reference>
<dbReference type="EMBL" id="JARAOO010000008">
    <property type="protein sequence ID" value="KAJ7960598.1"/>
    <property type="molecule type" value="Genomic_DNA"/>
</dbReference>
<organism evidence="1 2">
    <name type="scientific">Quillaja saponaria</name>
    <name type="common">Soap bark tree</name>
    <dbReference type="NCBI Taxonomy" id="32244"/>
    <lineage>
        <taxon>Eukaryota</taxon>
        <taxon>Viridiplantae</taxon>
        <taxon>Streptophyta</taxon>
        <taxon>Embryophyta</taxon>
        <taxon>Tracheophyta</taxon>
        <taxon>Spermatophyta</taxon>
        <taxon>Magnoliopsida</taxon>
        <taxon>eudicotyledons</taxon>
        <taxon>Gunneridae</taxon>
        <taxon>Pentapetalae</taxon>
        <taxon>rosids</taxon>
        <taxon>fabids</taxon>
        <taxon>Fabales</taxon>
        <taxon>Quillajaceae</taxon>
        <taxon>Quillaja</taxon>
    </lineage>
</organism>
<keyword evidence="2" id="KW-1185">Reference proteome</keyword>
<evidence type="ECO:0000313" key="1">
    <source>
        <dbReference type="EMBL" id="KAJ7960598.1"/>
    </source>
</evidence>